<keyword evidence="2" id="KW-1185">Reference proteome</keyword>
<dbReference type="EMBL" id="JAYKBV010000006">
    <property type="protein sequence ID" value="MEB3040121.1"/>
    <property type="molecule type" value="Genomic_DNA"/>
</dbReference>
<accession>A0ABU5Y8K4</accession>
<protein>
    <recommendedName>
        <fullName evidence="3">DUF2262 domain-containing protein</fullName>
    </recommendedName>
</protein>
<sequence>MKIFDKFTTLADALKKDSTFLFLEDESQYISQLMKFPIEELTSSRDLLFEVLDYIDTSHSESFYEMTPAYEELYSRFSYWVHRLISVSPEKEKVLEAMQENMLLEITQLTPKQAILIAQAYKEQYPNLRNTITNRTELQLHFDVTGEKAWIVEGEDELFGEIWDFYYVISDATGQVEYTFNHHGRQNPHLT</sequence>
<evidence type="ECO:0000313" key="1">
    <source>
        <dbReference type="EMBL" id="MEB3040121.1"/>
    </source>
</evidence>
<evidence type="ECO:0000313" key="2">
    <source>
        <dbReference type="Proteomes" id="UP001324270"/>
    </source>
</evidence>
<organism evidence="1 2">
    <name type="scientific">Capnocytophaga gingivalis</name>
    <dbReference type="NCBI Taxonomy" id="1017"/>
    <lineage>
        <taxon>Bacteria</taxon>
        <taxon>Pseudomonadati</taxon>
        <taxon>Bacteroidota</taxon>
        <taxon>Flavobacteriia</taxon>
        <taxon>Flavobacteriales</taxon>
        <taxon>Flavobacteriaceae</taxon>
        <taxon>Capnocytophaga</taxon>
    </lineage>
</organism>
<reference evidence="1 2" key="1">
    <citation type="submission" date="2023-12" db="EMBL/GenBank/DDBJ databases">
        <title>Genomic sequences of Capnocytophaga and Parvimonas strains.</title>
        <authorList>
            <person name="Watt R.M."/>
            <person name="Wang M."/>
            <person name="Yang T."/>
            <person name="Tong W.M."/>
        </authorList>
    </citation>
    <scope>NUCLEOTIDE SEQUENCE [LARGE SCALE GENOMIC DNA]</scope>
    <source>
        <strain evidence="1 2">CCUG 13156</strain>
    </source>
</reference>
<dbReference type="RefSeq" id="WP_323979204.1">
    <property type="nucleotide sequence ID" value="NZ_JAYKBV010000006.1"/>
</dbReference>
<name>A0ABU5Y8K4_9FLAO</name>
<dbReference type="Proteomes" id="UP001324270">
    <property type="component" value="Unassembled WGS sequence"/>
</dbReference>
<gene>
    <name evidence="1" type="ORF">VJJ49_05350</name>
</gene>
<proteinExistence type="predicted"/>
<comment type="caution">
    <text evidence="1">The sequence shown here is derived from an EMBL/GenBank/DDBJ whole genome shotgun (WGS) entry which is preliminary data.</text>
</comment>
<evidence type="ECO:0008006" key="3">
    <source>
        <dbReference type="Google" id="ProtNLM"/>
    </source>
</evidence>